<evidence type="ECO:0000256" key="6">
    <source>
        <dbReference type="ARBA" id="ARBA00022670"/>
    </source>
</evidence>
<dbReference type="GO" id="GO:0005886">
    <property type="term" value="C:plasma membrane"/>
    <property type="evidence" value="ECO:0007669"/>
    <property type="project" value="UniProtKB-SubCell"/>
</dbReference>
<proteinExistence type="inferred from homology"/>
<sequence>MTNREWRSPLPRAISRAMNPDNIVYRTAVWIIPLVIAIVFHEVAHGWMAKWLGDPTAAERKRLSFNPLRHVDPVGTLILPLGLAIAGAPVFGWAKPVPVVAQRLRNPRWGMVAVALAGPGMNLILATIAAILIGTAVALLHGAQPTGVAAFVFANLVNFLLVNVFLAIFNLLPMPPFDGGHVVEGILPRPLAAQWAKIGRFGFLLLLFVLVVLPMIAPKADVVGRLVGPPADAVVSAVKRALRQGGYGKFKVGHGGTLDPLATGVLPVALGEATKLAGRMLDSDKVPPAYSALKVDGERAYDLARAGEEVVLASRDVTVHALHSSPARGRWQRDALTEGADTANVPSADTPPPPLACGERSPSPADAREELQDITLTAHVSKGTYIRSLARDIALALGTVGHVTMLRRTKAGPFTLAPAITLDNLAEAGMGRTLEQILLPLRAGLDDIPALPLTPDQAGALRQGRVLTGIATDDGPYFACDGDTPVALVSVEDQQVRVVRGFNL</sequence>
<keyword evidence="9" id="KW-0378">Hydrolase</keyword>
<evidence type="ECO:0000256" key="4">
    <source>
        <dbReference type="ARBA" id="ARBA00008999"/>
    </source>
</evidence>
<feature type="transmembrane region" description="Helical" evidence="15">
    <location>
        <begin position="198"/>
        <end position="217"/>
    </location>
</feature>
<keyword evidence="12" id="KW-0482">Metalloprotease</keyword>
<dbReference type="InterPro" id="IPR032819">
    <property type="entry name" value="TruB_C"/>
</dbReference>
<evidence type="ECO:0000256" key="1">
    <source>
        <dbReference type="ARBA" id="ARBA00001947"/>
    </source>
</evidence>
<dbReference type="PANTHER" id="PTHR35864">
    <property type="entry name" value="ZINC METALLOPROTEASE MJ0611-RELATED"/>
    <property type="match status" value="1"/>
</dbReference>
<organism evidence="19 20">
    <name type="scientific">Diploscapter pachys</name>
    <dbReference type="NCBI Taxonomy" id="2018661"/>
    <lineage>
        <taxon>Eukaryota</taxon>
        <taxon>Metazoa</taxon>
        <taxon>Ecdysozoa</taxon>
        <taxon>Nematoda</taxon>
        <taxon>Chromadorea</taxon>
        <taxon>Rhabditida</taxon>
        <taxon>Rhabditina</taxon>
        <taxon>Rhabditomorpha</taxon>
        <taxon>Rhabditoidea</taxon>
        <taxon>Rhabditidae</taxon>
        <taxon>Diploscapter</taxon>
    </lineage>
</organism>
<dbReference type="EMBL" id="LIAE01009294">
    <property type="protein sequence ID" value="PAV70327.1"/>
    <property type="molecule type" value="Genomic_DNA"/>
</dbReference>
<feature type="region of interest" description="Disordered" evidence="14">
    <location>
        <begin position="340"/>
        <end position="364"/>
    </location>
</feature>
<evidence type="ECO:0000259" key="18">
    <source>
        <dbReference type="Pfam" id="PF16198"/>
    </source>
</evidence>
<evidence type="ECO:0000313" key="19">
    <source>
        <dbReference type="EMBL" id="PAV70327.1"/>
    </source>
</evidence>
<dbReference type="GO" id="GO:0009982">
    <property type="term" value="F:pseudouridine synthase activity"/>
    <property type="evidence" value="ECO:0007669"/>
    <property type="project" value="InterPro"/>
</dbReference>
<dbReference type="GO" id="GO:0006396">
    <property type="term" value="P:RNA processing"/>
    <property type="evidence" value="ECO:0007669"/>
    <property type="project" value="InterPro"/>
</dbReference>
<evidence type="ECO:0000256" key="2">
    <source>
        <dbReference type="ARBA" id="ARBA00004651"/>
    </source>
</evidence>
<dbReference type="InterPro" id="IPR002501">
    <property type="entry name" value="PsdUridine_synth_N"/>
</dbReference>
<dbReference type="GO" id="GO:0003723">
    <property type="term" value="F:RNA binding"/>
    <property type="evidence" value="ECO:0007669"/>
    <property type="project" value="InterPro"/>
</dbReference>
<evidence type="ECO:0000256" key="7">
    <source>
        <dbReference type="ARBA" id="ARBA00022692"/>
    </source>
</evidence>
<feature type="transmembrane region" description="Helical" evidence="15">
    <location>
        <begin position="28"/>
        <end position="53"/>
    </location>
</feature>
<feature type="domain" description="Peptidase M50" evidence="17">
    <location>
        <begin position="154"/>
        <end position="208"/>
    </location>
</feature>
<evidence type="ECO:0000256" key="15">
    <source>
        <dbReference type="SAM" id="Phobius"/>
    </source>
</evidence>
<keyword evidence="13 15" id="KW-0472">Membrane</keyword>
<evidence type="ECO:0000256" key="10">
    <source>
        <dbReference type="ARBA" id="ARBA00022833"/>
    </source>
</evidence>
<name>A0A2A2K8N5_9BILA</name>
<dbReference type="SUPFAM" id="SSF55120">
    <property type="entry name" value="Pseudouridine synthase"/>
    <property type="match status" value="1"/>
</dbReference>
<comment type="caution">
    <text evidence="19">The sequence shown here is derived from an EMBL/GenBank/DDBJ whole genome shotgun (WGS) entry which is preliminary data.</text>
</comment>
<keyword evidence="8" id="KW-0479">Metal-binding</keyword>
<evidence type="ECO:0000256" key="8">
    <source>
        <dbReference type="ARBA" id="ARBA00022723"/>
    </source>
</evidence>
<evidence type="ECO:0000259" key="16">
    <source>
        <dbReference type="Pfam" id="PF01509"/>
    </source>
</evidence>
<dbReference type="InterPro" id="IPR020103">
    <property type="entry name" value="PsdUridine_synth_cat_dom_sf"/>
</dbReference>
<evidence type="ECO:0000256" key="11">
    <source>
        <dbReference type="ARBA" id="ARBA00022989"/>
    </source>
</evidence>
<dbReference type="InterPro" id="IPR044537">
    <property type="entry name" value="Rip2-like"/>
</dbReference>
<dbReference type="GO" id="GO:0006508">
    <property type="term" value="P:proteolysis"/>
    <property type="evidence" value="ECO:0007669"/>
    <property type="project" value="UniProtKB-KW"/>
</dbReference>
<dbReference type="CDD" id="cd06158">
    <property type="entry name" value="S2P-M50_like_1"/>
    <property type="match status" value="1"/>
</dbReference>
<feature type="transmembrane region" description="Helical" evidence="15">
    <location>
        <begin position="74"/>
        <end position="94"/>
    </location>
</feature>
<evidence type="ECO:0008006" key="21">
    <source>
        <dbReference type="Google" id="ProtNLM"/>
    </source>
</evidence>
<feature type="domain" description="tRNA pseudouridylate synthase B C-terminal" evidence="18">
    <location>
        <begin position="387"/>
        <end position="444"/>
    </location>
</feature>
<reference evidence="19 20" key="1">
    <citation type="journal article" date="2017" name="Curr. Biol.">
        <title>Genome architecture and evolution of a unichromosomal asexual nematode.</title>
        <authorList>
            <person name="Fradin H."/>
            <person name="Zegar C."/>
            <person name="Gutwein M."/>
            <person name="Lucas J."/>
            <person name="Kovtun M."/>
            <person name="Corcoran D."/>
            <person name="Baugh L.R."/>
            <person name="Kiontke K."/>
            <person name="Gunsalus K."/>
            <person name="Fitch D.H."/>
            <person name="Piano F."/>
        </authorList>
    </citation>
    <scope>NUCLEOTIDE SEQUENCE [LARGE SCALE GENOMIC DNA]</scope>
    <source>
        <strain evidence="19">PF1309</strain>
    </source>
</reference>
<gene>
    <name evidence="19" type="ORF">WR25_10452</name>
</gene>
<comment type="subcellular location">
    <subcellularLocation>
        <location evidence="2">Cell membrane</location>
        <topology evidence="2">Multi-pass membrane protein</topology>
    </subcellularLocation>
</comment>
<keyword evidence="10" id="KW-0862">Zinc</keyword>
<evidence type="ECO:0000256" key="14">
    <source>
        <dbReference type="SAM" id="MobiDB-lite"/>
    </source>
</evidence>
<dbReference type="Pfam" id="PF16198">
    <property type="entry name" value="TruB_C_2"/>
    <property type="match status" value="1"/>
</dbReference>
<keyword evidence="7 15" id="KW-0812">Transmembrane</keyword>
<keyword evidence="5" id="KW-1003">Cell membrane</keyword>
<dbReference type="Pfam" id="PF01509">
    <property type="entry name" value="TruB_N"/>
    <property type="match status" value="1"/>
</dbReference>
<dbReference type="GO" id="GO:0046872">
    <property type="term" value="F:metal ion binding"/>
    <property type="evidence" value="ECO:0007669"/>
    <property type="project" value="UniProtKB-KW"/>
</dbReference>
<comment type="similarity">
    <text evidence="4">Belongs to the pseudouridine synthase TruB family.</text>
</comment>
<dbReference type="OrthoDB" id="8248391at2759"/>
<dbReference type="InterPro" id="IPR052348">
    <property type="entry name" value="Metallopeptidase_M50B"/>
</dbReference>
<evidence type="ECO:0000259" key="17">
    <source>
        <dbReference type="Pfam" id="PF02163"/>
    </source>
</evidence>
<keyword evidence="11 15" id="KW-1133">Transmembrane helix</keyword>
<evidence type="ECO:0000313" key="20">
    <source>
        <dbReference type="Proteomes" id="UP000218231"/>
    </source>
</evidence>
<comment type="cofactor">
    <cofactor evidence="1">
        <name>Zn(2+)</name>
        <dbReference type="ChEBI" id="CHEBI:29105"/>
    </cofactor>
</comment>
<evidence type="ECO:0000256" key="12">
    <source>
        <dbReference type="ARBA" id="ARBA00023049"/>
    </source>
</evidence>
<evidence type="ECO:0000256" key="5">
    <source>
        <dbReference type="ARBA" id="ARBA00022475"/>
    </source>
</evidence>
<dbReference type="Proteomes" id="UP000218231">
    <property type="component" value="Unassembled WGS sequence"/>
</dbReference>
<dbReference type="InterPro" id="IPR008915">
    <property type="entry name" value="Peptidase_M50"/>
</dbReference>
<protein>
    <recommendedName>
        <fullName evidence="21">Peptidase M50 domain-containing protein</fullName>
    </recommendedName>
</protein>
<feature type="transmembrane region" description="Helical" evidence="15">
    <location>
        <begin position="114"/>
        <end position="140"/>
    </location>
</feature>
<evidence type="ECO:0000256" key="9">
    <source>
        <dbReference type="ARBA" id="ARBA00022801"/>
    </source>
</evidence>
<keyword evidence="20" id="KW-1185">Reference proteome</keyword>
<dbReference type="GO" id="GO:0001522">
    <property type="term" value="P:pseudouridine synthesis"/>
    <property type="evidence" value="ECO:0007669"/>
    <property type="project" value="InterPro"/>
</dbReference>
<dbReference type="STRING" id="2018661.A0A2A2K8N5"/>
<evidence type="ECO:0000256" key="13">
    <source>
        <dbReference type="ARBA" id="ARBA00023136"/>
    </source>
</evidence>
<feature type="domain" description="Pseudouridine synthase II N-terminal" evidence="16">
    <location>
        <begin position="249"/>
        <end position="285"/>
    </location>
</feature>
<feature type="transmembrane region" description="Helical" evidence="15">
    <location>
        <begin position="147"/>
        <end position="169"/>
    </location>
</feature>
<keyword evidence="6" id="KW-0645">Protease</keyword>
<evidence type="ECO:0000256" key="3">
    <source>
        <dbReference type="ARBA" id="ARBA00007931"/>
    </source>
</evidence>
<comment type="similarity">
    <text evidence="3">Belongs to the peptidase M50B family.</text>
</comment>
<accession>A0A2A2K8N5</accession>
<dbReference type="AlphaFoldDB" id="A0A2A2K8N5"/>
<dbReference type="Gene3D" id="3.30.2350.10">
    <property type="entry name" value="Pseudouridine synthase"/>
    <property type="match status" value="2"/>
</dbReference>
<dbReference type="GO" id="GO:0008237">
    <property type="term" value="F:metallopeptidase activity"/>
    <property type="evidence" value="ECO:0007669"/>
    <property type="project" value="UniProtKB-KW"/>
</dbReference>
<dbReference type="Pfam" id="PF02163">
    <property type="entry name" value="Peptidase_M50"/>
    <property type="match status" value="1"/>
</dbReference>
<dbReference type="PANTHER" id="PTHR35864:SF1">
    <property type="entry name" value="ZINC METALLOPROTEASE YWHC-RELATED"/>
    <property type="match status" value="1"/>
</dbReference>